<keyword evidence="3" id="KW-0805">Transcription regulation</keyword>
<proteinExistence type="predicted"/>
<name>E3RKB0_PYRTT</name>
<dbReference type="InterPro" id="IPR007219">
    <property type="entry name" value="XnlR_reg_dom"/>
</dbReference>
<dbReference type="KEGG" id="pte:PTT_08658"/>
<dbReference type="InterPro" id="IPR036864">
    <property type="entry name" value="Zn2-C6_fun-type_DNA-bd_sf"/>
</dbReference>
<feature type="region of interest" description="Disordered" evidence="6">
    <location>
        <begin position="1"/>
        <end position="98"/>
    </location>
</feature>
<evidence type="ECO:0000256" key="4">
    <source>
        <dbReference type="ARBA" id="ARBA00023163"/>
    </source>
</evidence>
<evidence type="ECO:0000313" key="8">
    <source>
        <dbReference type="EMBL" id="EFQ93842.1"/>
    </source>
</evidence>
<dbReference type="OrthoDB" id="5426798at2759"/>
<dbReference type="CDD" id="cd00067">
    <property type="entry name" value="GAL4"/>
    <property type="match status" value="1"/>
</dbReference>
<evidence type="ECO:0000256" key="2">
    <source>
        <dbReference type="ARBA" id="ARBA00022723"/>
    </source>
</evidence>
<keyword evidence="5" id="KW-0539">Nucleus</keyword>
<gene>
    <name evidence="8" type="ORF">PTT_08658</name>
</gene>
<evidence type="ECO:0000256" key="6">
    <source>
        <dbReference type="SAM" id="MobiDB-lite"/>
    </source>
</evidence>
<dbReference type="eggNOG" id="ENOG502QU1D">
    <property type="taxonomic scope" value="Eukaryota"/>
</dbReference>
<feature type="region of interest" description="Disordered" evidence="6">
    <location>
        <begin position="117"/>
        <end position="148"/>
    </location>
</feature>
<dbReference type="GO" id="GO:0003677">
    <property type="term" value="F:DNA binding"/>
    <property type="evidence" value="ECO:0007669"/>
    <property type="project" value="InterPro"/>
</dbReference>
<feature type="compositionally biased region" description="Low complexity" evidence="6">
    <location>
        <begin position="129"/>
        <end position="142"/>
    </location>
</feature>
<evidence type="ECO:0000313" key="9">
    <source>
        <dbReference type="Proteomes" id="UP000001067"/>
    </source>
</evidence>
<accession>E3RKB0</accession>
<keyword evidence="4" id="KW-0804">Transcription</keyword>
<dbReference type="SUPFAM" id="SSF57701">
    <property type="entry name" value="Zn2/Cys6 DNA-binding domain"/>
    <property type="match status" value="1"/>
</dbReference>
<feature type="region of interest" description="Disordered" evidence="6">
    <location>
        <begin position="160"/>
        <end position="201"/>
    </location>
</feature>
<feature type="compositionally biased region" description="Polar residues" evidence="6">
    <location>
        <begin position="44"/>
        <end position="56"/>
    </location>
</feature>
<dbReference type="Pfam" id="PF04082">
    <property type="entry name" value="Fungal_trans"/>
    <property type="match status" value="1"/>
</dbReference>
<evidence type="ECO:0000256" key="1">
    <source>
        <dbReference type="ARBA" id="ARBA00004123"/>
    </source>
</evidence>
<dbReference type="Gene3D" id="4.10.240.10">
    <property type="entry name" value="Zn(2)-C6 fungal-type DNA-binding domain"/>
    <property type="match status" value="1"/>
</dbReference>
<dbReference type="PANTHER" id="PTHR47338:SF11">
    <property type="entry name" value="ZN(II)2CYS6 TRANSCRIPTION FACTOR (EUROFUNG)"/>
    <property type="match status" value="1"/>
</dbReference>
<dbReference type="CDD" id="cd12148">
    <property type="entry name" value="fungal_TF_MHR"/>
    <property type="match status" value="1"/>
</dbReference>
<feature type="domain" description="Zn(2)-C6 fungal-type" evidence="7">
    <location>
        <begin position="268"/>
        <end position="296"/>
    </location>
</feature>
<dbReference type="GO" id="GO:0006351">
    <property type="term" value="P:DNA-templated transcription"/>
    <property type="evidence" value="ECO:0007669"/>
    <property type="project" value="InterPro"/>
</dbReference>
<dbReference type="SMART" id="SM00066">
    <property type="entry name" value="GAL4"/>
    <property type="match status" value="1"/>
</dbReference>
<dbReference type="InterPro" id="IPR050815">
    <property type="entry name" value="TF_fung"/>
</dbReference>
<evidence type="ECO:0000259" key="7">
    <source>
        <dbReference type="PROSITE" id="PS50048"/>
    </source>
</evidence>
<reference evidence="8 9" key="1">
    <citation type="journal article" date="2010" name="Genome Biol.">
        <title>A first genome assembly of the barley fungal pathogen Pyrenophora teres f. teres.</title>
        <authorList>
            <person name="Ellwood S.R."/>
            <person name="Liu Z."/>
            <person name="Syme R.A."/>
            <person name="Lai Z."/>
            <person name="Hane J.K."/>
            <person name="Keiper F."/>
            <person name="Moffat C.S."/>
            <person name="Oliver R.P."/>
            <person name="Friesen T.L."/>
        </authorList>
    </citation>
    <scope>NUCLEOTIDE SEQUENCE [LARGE SCALE GENOMIC DNA]</scope>
    <source>
        <strain evidence="8 9">0-1</strain>
    </source>
</reference>
<dbReference type="Proteomes" id="UP000001067">
    <property type="component" value="Unassembled WGS sequence"/>
</dbReference>
<dbReference type="PANTHER" id="PTHR47338">
    <property type="entry name" value="ZN(II)2CYS6 TRANSCRIPTION FACTOR (EUROFUNG)-RELATED"/>
    <property type="match status" value="1"/>
</dbReference>
<dbReference type="Pfam" id="PF00172">
    <property type="entry name" value="Zn_clus"/>
    <property type="match status" value="1"/>
</dbReference>
<dbReference type="InterPro" id="IPR001138">
    <property type="entry name" value="Zn2Cys6_DnaBD"/>
</dbReference>
<dbReference type="GO" id="GO:0008270">
    <property type="term" value="F:zinc ion binding"/>
    <property type="evidence" value="ECO:0007669"/>
    <property type="project" value="InterPro"/>
</dbReference>
<dbReference type="EMBL" id="GL533622">
    <property type="protein sequence ID" value="EFQ93842.1"/>
    <property type="molecule type" value="Genomic_DNA"/>
</dbReference>
<feature type="compositionally biased region" description="Basic and acidic residues" evidence="6">
    <location>
        <begin position="333"/>
        <end position="349"/>
    </location>
</feature>
<feature type="compositionally biased region" description="Low complexity" evidence="6">
    <location>
        <begin position="1"/>
        <end position="10"/>
    </location>
</feature>
<dbReference type="PROSITE" id="PS00463">
    <property type="entry name" value="ZN2_CY6_FUNGAL_1"/>
    <property type="match status" value="1"/>
</dbReference>
<feature type="compositionally biased region" description="Polar residues" evidence="6">
    <location>
        <begin position="374"/>
        <end position="387"/>
    </location>
</feature>
<keyword evidence="9" id="KW-1185">Reference proteome</keyword>
<feature type="compositionally biased region" description="Basic and acidic residues" evidence="6">
    <location>
        <begin position="162"/>
        <end position="172"/>
    </location>
</feature>
<evidence type="ECO:0000256" key="3">
    <source>
        <dbReference type="ARBA" id="ARBA00023015"/>
    </source>
</evidence>
<dbReference type="HOGENOM" id="CLU_008335_0_1_1"/>
<feature type="region of interest" description="Disordered" evidence="6">
    <location>
        <begin position="328"/>
        <end position="397"/>
    </location>
</feature>
<comment type="subcellular location">
    <subcellularLocation>
        <location evidence="1">Nucleus</location>
    </subcellularLocation>
</comment>
<feature type="compositionally biased region" description="Polar residues" evidence="6">
    <location>
        <begin position="175"/>
        <end position="192"/>
    </location>
</feature>
<protein>
    <recommendedName>
        <fullName evidence="7">Zn(2)-C6 fungal-type domain-containing protein</fullName>
    </recommendedName>
</protein>
<organism evidence="9">
    <name type="scientific">Pyrenophora teres f. teres (strain 0-1)</name>
    <name type="common">Barley net blotch fungus</name>
    <name type="synonym">Drechslera teres f. teres</name>
    <dbReference type="NCBI Taxonomy" id="861557"/>
    <lineage>
        <taxon>Eukaryota</taxon>
        <taxon>Fungi</taxon>
        <taxon>Dikarya</taxon>
        <taxon>Ascomycota</taxon>
        <taxon>Pezizomycotina</taxon>
        <taxon>Dothideomycetes</taxon>
        <taxon>Pleosporomycetidae</taxon>
        <taxon>Pleosporales</taxon>
        <taxon>Pleosporineae</taxon>
        <taxon>Pleosporaceae</taxon>
        <taxon>Pyrenophora</taxon>
    </lineage>
</organism>
<dbReference type="PROSITE" id="PS50048">
    <property type="entry name" value="ZN2_CY6_FUNGAL_2"/>
    <property type="match status" value="1"/>
</dbReference>
<dbReference type="GO" id="GO:0005634">
    <property type="term" value="C:nucleus"/>
    <property type="evidence" value="ECO:0007669"/>
    <property type="project" value="UniProtKB-SubCell"/>
</dbReference>
<dbReference type="AlphaFoldDB" id="E3RKB0"/>
<evidence type="ECO:0000256" key="5">
    <source>
        <dbReference type="ARBA" id="ARBA00023242"/>
    </source>
</evidence>
<sequence length="911" mass="101510">MSRPSSVPSHSGPPPSYSPFPVHHASASRPEIVAPSQHARPRDSTGSQNNAQQLPSLRTLLEPELLDKKSTEPPLRPGTTQLPYGHCGRYESSSPTLKRRHEYDGYLQGYPEHNAIASQTPYPHRQPLSSTHATPSTTSTPGSGFGVGRIELQRRPSFVHPSQHDTTADGHRHPSSTSETAGTLTSYSSQQELGFDPSRPVRMRRLDGPSRAPVRSSRCVGQRDIPGEGLCYVYEDGTYCRAIIDGEAVNPSWGITKAGKPRKRLAQACLTCREKKIKCEPGFPKCHQCAKSQRVCRGGINQNNASGETSPSNSGQLFKTSSSELLSPAASLDKNKAPGELRDSSKKVDTWNAGTPFRLQKFRPNTIPNARDMSVQSYDSDWSGSANDQDDPGRGSYSDQLALQWEQDPFETDPRLTIQLLNLYFLNAGRATYGMFPRRPFLAWVETNREKHQDHLMVLYSVLAMGSLFSNDPDKRALGKRFASVASYAAEKRFGKFSLQLCQTRLMLALYYFARGKSQEAWDYCGSGLRALSALKLNTEEGVRELANSNSDLDYGFDRWTYEECCRRTFWSGLLMDVSYDVTRAPTSIDCVQQQRYNGFFGGTLFVISLEDAFVRLPCPDNMYEASTPCDAPFFDDELLSGRPIHSPFLGHMAYLCLISALWGEVLTCTGRAVRRPDVGYERHYDAFYLRIYEKLEAWHSILPEDLRYSPQNLDNSILEGYAGTFLSLHALYHAAIIRLNRHVRAHALPTDKIRRNVEQSLRMASNFMSIMLSLATVNRQQRLPATVASEFMFSTPFPGYALMLSIDVLTSAGTISTLPSLIETLGTTLTCIDELASFWASAKAQQKAVSNRIRQLTDIAAQDRQGTRNGSYGNFWRISNSLETAFGNDDALYKAEDQLLFGVVGQLTGQ</sequence>
<keyword evidence="2" id="KW-0479">Metal-binding</keyword>
<dbReference type="GO" id="GO:0000981">
    <property type="term" value="F:DNA-binding transcription factor activity, RNA polymerase II-specific"/>
    <property type="evidence" value="ECO:0007669"/>
    <property type="project" value="InterPro"/>
</dbReference>